<keyword evidence="2" id="KW-0597">Phosphoprotein</keyword>
<dbReference type="AlphaFoldDB" id="A0A7K6CK40"/>
<dbReference type="GO" id="GO:0072583">
    <property type="term" value="P:clathrin-dependent endocytosis"/>
    <property type="evidence" value="ECO:0007669"/>
    <property type="project" value="TreeGrafter"/>
</dbReference>
<dbReference type="Gene3D" id="2.60.40.1170">
    <property type="entry name" value="Mu homology domain, subdomain B"/>
    <property type="match status" value="2"/>
</dbReference>
<dbReference type="PANTHER" id="PTHR23065:SF8">
    <property type="entry name" value="F-BAR DOMAIN ONLY PROTEIN 2"/>
    <property type="match status" value="1"/>
</dbReference>
<organism evidence="8 9">
    <name type="scientific">Ptilonorhynchus violaceus</name>
    <name type="common">Satin bowerbird</name>
    <name type="synonym">Pyrrhocorax violaceus</name>
    <dbReference type="NCBI Taxonomy" id="28724"/>
    <lineage>
        <taxon>Eukaryota</taxon>
        <taxon>Metazoa</taxon>
        <taxon>Chordata</taxon>
        <taxon>Craniata</taxon>
        <taxon>Vertebrata</taxon>
        <taxon>Euteleostomi</taxon>
        <taxon>Archelosauria</taxon>
        <taxon>Archosauria</taxon>
        <taxon>Dinosauria</taxon>
        <taxon>Saurischia</taxon>
        <taxon>Theropoda</taxon>
        <taxon>Coelurosauria</taxon>
        <taxon>Aves</taxon>
        <taxon>Neognathae</taxon>
        <taxon>Neoaves</taxon>
        <taxon>Telluraves</taxon>
        <taxon>Australaves</taxon>
        <taxon>Passeriformes</taxon>
        <taxon>Ptilonorhynchidae</taxon>
        <taxon>Ptilonorhynchus</taxon>
    </lineage>
</organism>
<evidence type="ECO:0000256" key="5">
    <source>
        <dbReference type="ARBA" id="ARBA00023176"/>
    </source>
</evidence>
<feature type="domain" description="MHD" evidence="7">
    <location>
        <begin position="277"/>
        <end position="551"/>
    </location>
</feature>
<dbReference type="Pfam" id="PF10291">
    <property type="entry name" value="muHD"/>
    <property type="match status" value="1"/>
</dbReference>
<name>A0A7K6CK40_PTIVI</name>
<proteinExistence type="predicted"/>
<evidence type="ECO:0000256" key="1">
    <source>
        <dbReference type="ARBA" id="ARBA00004283"/>
    </source>
</evidence>
<dbReference type="GO" id="GO:0005886">
    <property type="term" value="C:plasma membrane"/>
    <property type="evidence" value="ECO:0007669"/>
    <property type="project" value="TreeGrafter"/>
</dbReference>
<gene>
    <name evidence="8" type="primary">Fcho2</name>
    <name evidence="8" type="ORF">PTIVIO_R01454</name>
</gene>
<feature type="non-terminal residue" evidence="8">
    <location>
        <position position="551"/>
    </location>
</feature>
<dbReference type="PROSITE" id="PS51072">
    <property type="entry name" value="MHD"/>
    <property type="match status" value="1"/>
</dbReference>
<dbReference type="InterPro" id="IPR018808">
    <property type="entry name" value="Muniscin_C"/>
</dbReference>
<keyword evidence="9" id="KW-1185">Reference proteome</keyword>
<dbReference type="GO" id="GO:0030136">
    <property type="term" value="C:clathrin-coated vesicle"/>
    <property type="evidence" value="ECO:0007669"/>
    <property type="project" value="TreeGrafter"/>
</dbReference>
<accession>A0A7K6CK40</accession>
<keyword evidence="4" id="KW-0472">Membrane</keyword>
<dbReference type="InterPro" id="IPR028565">
    <property type="entry name" value="MHD"/>
</dbReference>
<comment type="subcellular location">
    <subcellularLocation>
        <location evidence="1">Membrane</location>
        <location evidence="1">Clathrin-coated pit</location>
        <topology evidence="1">Peripheral membrane protein</topology>
        <orientation evidence="1">Cytoplasmic side</orientation>
    </subcellularLocation>
</comment>
<dbReference type="Proteomes" id="UP000584880">
    <property type="component" value="Unassembled WGS sequence"/>
</dbReference>
<feature type="region of interest" description="Disordered" evidence="6">
    <location>
        <begin position="176"/>
        <end position="242"/>
    </location>
</feature>
<keyword evidence="5" id="KW-0168">Coated pit</keyword>
<evidence type="ECO:0000256" key="3">
    <source>
        <dbReference type="ARBA" id="ARBA00022583"/>
    </source>
</evidence>
<evidence type="ECO:0000313" key="9">
    <source>
        <dbReference type="Proteomes" id="UP000584880"/>
    </source>
</evidence>
<feature type="non-terminal residue" evidence="8">
    <location>
        <position position="1"/>
    </location>
</feature>
<evidence type="ECO:0000256" key="6">
    <source>
        <dbReference type="SAM" id="MobiDB-lite"/>
    </source>
</evidence>
<evidence type="ECO:0000256" key="4">
    <source>
        <dbReference type="ARBA" id="ARBA00023136"/>
    </source>
</evidence>
<keyword evidence="3" id="KW-0254">Endocytosis</keyword>
<reference evidence="8 9" key="1">
    <citation type="submission" date="2019-09" db="EMBL/GenBank/DDBJ databases">
        <title>Bird 10,000 Genomes (B10K) Project - Family phase.</title>
        <authorList>
            <person name="Zhang G."/>
        </authorList>
    </citation>
    <scope>NUCLEOTIDE SEQUENCE [LARGE SCALE GENOMIC DNA]</scope>
    <source>
        <strain evidence="8">B10K-DU-012-10</strain>
        <tissue evidence="8">Blood</tissue>
    </source>
</reference>
<dbReference type="GO" id="GO:0098793">
    <property type="term" value="C:presynapse"/>
    <property type="evidence" value="ECO:0007669"/>
    <property type="project" value="GOC"/>
</dbReference>
<dbReference type="PANTHER" id="PTHR23065">
    <property type="entry name" value="PROLINE-SERINE-THREONINE PHOSPHATASE INTERACTING PROTEIN 1"/>
    <property type="match status" value="1"/>
</dbReference>
<dbReference type="EMBL" id="VZRJ01013252">
    <property type="protein sequence ID" value="NWV15119.1"/>
    <property type="molecule type" value="Genomic_DNA"/>
</dbReference>
<sequence>GPIEFEECNTSSVVEGIKPRKRKPFGLSGIMKKEKDTESVECPDADSVNFPDVDDEGYSIKPEATQDILFTIIVPKNHFYSSSDSDSEDDEPRRFHVEIKPVQPNNSSQYTMPSLDELKVSIGNIALSPAISVSFVPCEELTKSKLSAQTNEKGNSDFLAWDPLFSSSLESSSSASLASSSSSARPTTPLSVGTIVPPPRPASRPKLSTGKLSGINEIPRPFSPPLTSNSSPPPTAPLARAESISSISSSASLSAANTPTVGVSRGPSPVSLGNQDTLPVAVALTESVNAYFKGADPTKCIVKITGDMTISFPSGIIKVFTSNPSPAVLCFRVKNTSKLEQILPNAQLVYSDQSQSDSSTKDFWMNMQAITVYLKKLSEQNPSASYYNVDVLKYQVSSSGIQSTPLNLATYWKCNASTTDVRVDYKYNPESMNVPSMLSNVQVVVPVDGGVTNMQSLPPAKWNADQMKAYWKISSISEKSENGGNSVIFIGSGSLRAKFELSGGPSKPATLAVQFISEGSTLSGIDIELVGTGYRLSLIKKRFATGKTLTC</sequence>
<comment type="caution">
    <text evidence="8">The sequence shown here is derived from an EMBL/GenBank/DDBJ whole genome shotgun (WGS) entry which is preliminary data.</text>
</comment>
<dbReference type="GO" id="GO:0048488">
    <property type="term" value="P:synaptic vesicle endocytosis"/>
    <property type="evidence" value="ECO:0007669"/>
    <property type="project" value="TreeGrafter"/>
</dbReference>
<evidence type="ECO:0000313" key="8">
    <source>
        <dbReference type="EMBL" id="NWV15119.1"/>
    </source>
</evidence>
<protein>
    <submittedName>
        <fullName evidence="8">FCHO2 protein</fullName>
    </submittedName>
</protein>
<evidence type="ECO:0000259" key="7">
    <source>
        <dbReference type="PROSITE" id="PS51072"/>
    </source>
</evidence>
<evidence type="ECO:0000256" key="2">
    <source>
        <dbReference type="ARBA" id="ARBA00022553"/>
    </source>
</evidence>
<dbReference type="GO" id="GO:0048268">
    <property type="term" value="P:clathrin coat assembly"/>
    <property type="evidence" value="ECO:0007669"/>
    <property type="project" value="TreeGrafter"/>
</dbReference>
<dbReference type="GO" id="GO:0005905">
    <property type="term" value="C:clathrin-coated pit"/>
    <property type="evidence" value="ECO:0007669"/>
    <property type="project" value="UniProtKB-SubCell"/>
</dbReference>